<sequence>MDHDSRGLGGIPAGNPGFTVAVEIDRPFDQIEPDEYLQLLHQVGDDAARIDRSPLGHARVVLDVPGSGWWISGQAALHAVRRLAEAWTVLGVETSRSDLWSTSPHMADSRLPRTRRLPASEGTRYTVVIEIEPYDDLDDDVELSDYFRCRERADVVVADNGRRHIIVSRRDRDVSSACQLTAKSLHAISNAWSITRIRTVETAVWKREHSRPRVDKRPTAIPQWQYALRVDGTRCIVVTDPDVDLDSWYANYTDGDGMSGVEQFFQGPAWMTDDGTANLRRTGNAIDAWIAPIPHGGLLENITDGLGHVLRVDESDSTAAWLRESLFDQPAGLIIELGPSDYDPEAEAEGDVVNAQIHVLDDGVCLVRRSRSVLQRLRLADHGVDGLVLDHWHHDDHFDDCTDGYLFSRDTQLIANACVAWFRQNGVTDERSALGCSYEFVDELPRTS</sequence>
<protein>
    <submittedName>
        <fullName evidence="1">Uncharacterized protein</fullName>
    </submittedName>
</protein>
<keyword evidence="2" id="KW-1185">Reference proteome</keyword>
<reference evidence="1 2" key="1">
    <citation type="submission" date="2021-01" db="EMBL/GenBank/DDBJ databases">
        <title>Genomics of switchgrass bacterial isolates.</title>
        <authorList>
            <person name="Shade A."/>
        </authorList>
    </citation>
    <scope>NUCLEOTIDE SEQUENCE [LARGE SCALE GENOMIC DNA]</scope>
    <source>
        <strain evidence="1 2">PvP111</strain>
    </source>
</reference>
<dbReference type="EMBL" id="JAFBBK010000001">
    <property type="protein sequence ID" value="MBM7415792.1"/>
    <property type="molecule type" value="Genomic_DNA"/>
</dbReference>
<gene>
    <name evidence="1" type="ORF">JOE42_002525</name>
</gene>
<dbReference type="Proteomes" id="UP000703038">
    <property type="component" value="Unassembled WGS sequence"/>
</dbReference>
<comment type="caution">
    <text evidence="1">The sequence shown here is derived from an EMBL/GenBank/DDBJ whole genome shotgun (WGS) entry which is preliminary data.</text>
</comment>
<name>A0ABS2KV40_9NOCA</name>
<evidence type="ECO:0000313" key="2">
    <source>
        <dbReference type="Proteomes" id="UP000703038"/>
    </source>
</evidence>
<evidence type="ECO:0000313" key="1">
    <source>
        <dbReference type="EMBL" id="MBM7415792.1"/>
    </source>
</evidence>
<proteinExistence type="predicted"/>
<organism evidence="1 2">
    <name type="scientific">Rhodococcoides corynebacterioides</name>
    <dbReference type="NCBI Taxonomy" id="53972"/>
    <lineage>
        <taxon>Bacteria</taxon>
        <taxon>Bacillati</taxon>
        <taxon>Actinomycetota</taxon>
        <taxon>Actinomycetes</taxon>
        <taxon>Mycobacteriales</taxon>
        <taxon>Nocardiaceae</taxon>
        <taxon>Rhodococcoides</taxon>
    </lineage>
</organism>
<accession>A0ABS2KV40</accession>